<evidence type="ECO:0000256" key="2">
    <source>
        <dbReference type="ARBA" id="ARBA00022598"/>
    </source>
</evidence>
<dbReference type="InterPro" id="IPR013221">
    <property type="entry name" value="Mur_ligase_cen"/>
</dbReference>
<dbReference type="GO" id="GO:0051301">
    <property type="term" value="P:cell division"/>
    <property type="evidence" value="ECO:0007669"/>
    <property type="project" value="UniProtKB-KW"/>
</dbReference>
<evidence type="ECO:0000256" key="3">
    <source>
        <dbReference type="ARBA" id="ARBA00022618"/>
    </source>
</evidence>
<evidence type="ECO:0000256" key="4">
    <source>
        <dbReference type="ARBA" id="ARBA00022741"/>
    </source>
</evidence>
<dbReference type="GO" id="GO:0008360">
    <property type="term" value="P:regulation of cell shape"/>
    <property type="evidence" value="ECO:0007669"/>
    <property type="project" value="UniProtKB-KW"/>
</dbReference>
<evidence type="ECO:0000256" key="7">
    <source>
        <dbReference type="ARBA" id="ARBA00022984"/>
    </source>
</evidence>
<evidence type="ECO:0000256" key="10">
    <source>
        <dbReference type="HAMAP-Rule" id="MF_02019"/>
    </source>
</evidence>
<dbReference type="Pfam" id="PF08245">
    <property type="entry name" value="Mur_ligase_M"/>
    <property type="match status" value="1"/>
</dbReference>
<keyword evidence="5 10" id="KW-0067">ATP-binding</keyword>
<dbReference type="Pfam" id="PF01225">
    <property type="entry name" value="Mur_ligase"/>
    <property type="match status" value="1"/>
</dbReference>
<dbReference type="RefSeq" id="WP_204517592.1">
    <property type="nucleotide sequence ID" value="NZ_BAABIN010000007.1"/>
</dbReference>
<keyword evidence="16" id="KW-1185">Reference proteome</keyword>
<evidence type="ECO:0000256" key="5">
    <source>
        <dbReference type="ARBA" id="ARBA00022840"/>
    </source>
</evidence>
<evidence type="ECO:0000313" key="15">
    <source>
        <dbReference type="EMBL" id="MBM7589864.1"/>
    </source>
</evidence>
<comment type="pathway">
    <text evidence="10 11">Cell wall biogenesis; peptidoglycan biosynthesis.</text>
</comment>
<dbReference type="InterPro" id="IPR000713">
    <property type="entry name" value="Mur_ligase_N"/>
</dbReference>
<name>A0A939BTV3_9BACL</name>
<dbReference type="PANTHER" id="PTHR43024">
    <property type="entry name" value="UDP-N-ACETYLMURAMOYL-TRIPEPTIDE--D-ALANYL-D-ALANINE LIGASE"/>
    <property type="match status" value="1"/>
</dbReference>
<comment type="catalytic activity">
    <reaction evidence="10 11">
        <text>D-alanyl-D-alanine + UDP-N-acetyl-alpha-D-muramoyl-L-alanyl-gamma-D-glutamyl-meso-2,6-diaminopimelate + ATP = UDP-N-acetyl-alpha-D-muramoyl-L-alanyl-gamma-D-glutamyl-meso-2,6-diaminopimeloyl-D-alanyl-D-alanine + ADP + phosphate + H(+)</text>
        <dbReference type="Rhea" id="RHEA:28374"/>
        <dbReference type="ChEBI" id="CHEBI:15378"/>
        <dbReference type="ChEBI" id="CHEBI:30616"/>
        <dbReference type="ChEBI" id="CHEBI:43474"/>
        <dbReference type="ChEBI" id="CHEBI:57822"/>
        <dbReference type="ChEBI" id="CHEBI:61386"/>
        <dbReference type="ChEBI" id="CHEBI:83905"/>
        <dbReference type="ChEBI" id="CHEBI:456216"/>
        <dbReference type="EC" id="6.3.2.10"/>
    </reaction>
</comment>
<keyword evidence="4 10" id="KW-0547">Nucleotide-binding</keyword>
<evidence type="ECO:0000256" key="1">
    <source>
        <dbReference type="ARBA" id="ARBA00022490"/>
    </source>
</evidence>
<dbReference type="SUPFAM" id="SSF53244">
    <property type="entry name" value="MurD-like peptide ligases, peptide-binding domain"/>
    <property type="match status" value="1"/>
</dbReference>
<dbReference type="GO" id="GO:0005524">
    <property type="term" value="F:ATP binding"/>
    <property type="evidence" value="ECO:0007669"/>
    <property type="project" value="UniProtKB-UniRule"/>
</dbReference>
<dbReference type="InterPro" id="IPR036615">
    <property type="entry name" value="Mur_ligase_C_dom_sf"/>
</dbReference>
<evidence type="ECO:0000259" key="13">
    <source>
        <dbReference type="Pfam" id="PF02875"/>
    </source>
</evidence>
<dbReference type="EMBL" id="JAFBEB010000004">
    <property type="protein sequence ID" value="MBM7589864.1"/>
    <property type="molecule type" value="Genomic_DNA"/>
</dbReference>
<dbReference type="GO" id="GO:0009252">
    <property type="term" value="P:peptidoglycan biosynthetic process"/>
    <property type="evidence" value="ECO:0007669"/>
    <property type="project" value="UniProtKB-UniRule"/>
</dbReference>
<comment type="caution">
    <text evidence="15">The sequence shown here is derived from an EMBL/GenBank/DDBJ whole genome shotgun (WGS) entry which is preliminary data.</text>
</comment>
<dbReference type="InterPro" id="IPR036565">
    <property type="entry name" value="Mur-like_cat_sf"/>
</dbReference>
<comment type="function">
    <text evidence="10 11">Involved in cell wall formation. Catalyzes the final step in the synthesis of UDP-N-acetylmuramoyl-pentapeptide, the precursor of murein.</text>
</comment>
<dbReference type="EC" id="6.3.2.10" evidence="10 11"/>
<dbReference type="InterPro" id="IPR051046">
    <property type="entry name" value="MurCDEF_CellWall_CoF430Synth"/>
</dbReference>
<evidence type="ECO:0000256" key="11">
    <source>
        <dbReference type="RuleBase" id="RU004136"/>
    </source>
</evidence>
<proteinExistence type="inferred from homology"/>
<feature type="domain" description="Mur ligase C-terminal" evidence="13">
    <location>
        <begin position="322"/>
        <end position="445"/>
    </location>
</feature>
<keyword evidence="8 10" id="KW-0131">Cell cycle</keyword>
<organism evidence="15 16">
    <name type="scientific">Brevibacillus fulvus</name>
    <dbReference type="NCBI Taxonomy" id="1125967"/>
    <lineage>
        <taxon>Bacteria</taxon>
        <taxon>Bacillati</taxon>
        <taxon>Bacillota</taxon>
        <taxon>Bacilli</taxon>
        <taxon>Bacillales</taxon>
        <taxon>Paenibacillaceae</taxon>
        <taxon>Brevibacillus</taxon>
    </lineage>
</organism>
<keyword evidence="1 10" id="KW-0963">Cytoplasm</keyword>
<keyword evidence="3 10" id="KW-0132">Cell division</keyword>
<evidence type="ECO:0000256" key="9">
    <source>
        <dbReference type="ARBA" id="ARBA00023316"/>
    </source>
</evidence>
<accession>A0A939BTV3</accession>
<gene>
    <name evidence="10" type="primary">murF</name>
    <name evidence="15" type="ORF">JOD01_001465</name>
</gene>
<evidence type="ECO:0000256" key="6">
    <source>
        <dbReference type="ARBA" id="ARBA00022960"/>
    </source>
</evidence>
<keyword evidence="9 10" id="KW-0961">Cell wall biogenesis/degradation</keyword>
<dbReference type="InterPro" id="IPR005863">
    <property type="entry name" value="UDP-N-AcMur_synth"/>
</dbReference>
<dbReference type="GO" id="GO:0047480">
    <property type="term" value="F:UDP-N-acetylmuramoyl-tripeptide-D-alanyl-D-alanine ligase activity"/>
    <property type="evidence" value="ECO:0007669"/>
    <property type="project" value="UniProtKB-UniRule"/>
</dbReference>
<comment type="subcellular location">
    <subcellularLocation>
        <location evidence="10 11">Cytoplasm</location>
    </subcellularLocation>
</comment>
<evidence type="ECO:0000259" key="14">
    <source>
        <dbReference type="Pfam" id="PF08245"/>
    </source>
</evidence>
<evidence type="ECO:0000313" key="16">
    <source>
        <dbReference type="Proteomes" id="UP000717624"/>
    </source>
</evidence>
<dbReference type="PANTHER" id="PTHR43024:SF1">
    <property type="entry name" value="UDP-N-ACETYLMURAMOYL-TRIPEPTIDE--D-ALANYL-D-ALANINE LIGASE"/>
    <property type="match status" value="1"/>
</dbReference>
<dbReference type="Gene3D" id="3.40.1390.10">
    <property type="entry name" value="MurE/MurF, N-terminal domain"/>
    <property type="match status" value="1"/>
</dbReference>
<dbReference type="InterPro" id="IPR004101">
    <property type="entry name" value="Mur_ligase_C"/>
</dbReference>
<evidence type="ECO:0000256" key="8">
    <source>
        <dbReference type="ARBA" id="ARBA00023306"/>
    </source>
</evidence>
<dbReference type="InterPro" id="IPR035911">
    <property type="entry name" value="MurE/MurF_N"/>
</dbReference>
<evidence type="ECO:0000259" key="12">
    <source>
        <dbReference type="Pfam" id="PF01225"/>
    </source>
</evidence>
<feature type="binding site" evidence="10">
    <location>
        <begin position="115"/>
        <end position="121"/>
    </location>
    <ligand>
        <name>ATP</name>
        <dbReference type="ChEBI" id="CHEBI:30616"/>
    </ligand>
</feature>
<dbReference type="SUPFAM" id="SSF53623">
    <property type="entry name" value="MurD-like peptide ligases, catalytic domain"/>
    <property type="match status" value="1"/>
</dbReference>
<dbReference type="HAMAP" id="MF_02019">
    <property type="entry name" value="MurF"/>
    <property type="match status" value="1"/>
</dbReference>
<keyword evidence="6 10" id="KW-0133">Cell shape</keyword>
<feature type="domain" description="Mur ligase central" evidence="14">
    <location>
        <begin position="113"/>
        <end position="300"/>
    </location>
</feature>
<sequence>MNPITIQQAAVMAEGLLLHGNPQQLIEAVHFDSRQMEKNGLFVPIVGGERDGHDFIEQALQQGAAAVLVSNQAKLPQQLPDNVGVILVNDTLRAFQKLSAAYRRQFDFPFIAVTGSNGKTTTKDIIAYLLSAKMSVYRTYKNYNNHLGVPYSLLQLQTGQQAAVLELGMNHAGEIDLLASLVKPQISVITYIGDSHLEYFGSREKIALAKAELLPHTDPDGLVLLNGDNSYLRQISHLYCGKILYYSVNGPADIWAEQITPDQEGTRFTVHFKDGLSFPVYMPLFGRHNVLNTLPAIAIARHYGFSPEAIAQALAEVSLSAMRFEVLHANSGAIVINDAYNASPASMEAAISTFAEIFPQRERILVLGDMFELGADSEAMHAGVGRFADQFRGQFAMLVTIGTDSEKLSAAYLGNKRHFTNKQDALDFLQGYNTQQHAILIKASRGMKLESIANELLG</sequence>
<dbReference type="Gene3D" id="3.90.190.20">
    <property type="entry name" value="Mur ligase, C-terminal domain"/>
    <property type="match status" value="1"/>
</dbReference>
<dbReference type="Proteomes" id="UP000717624">
    <property type="component" value="Unassembled WGS sequence"/>
</dbReference>
<feature type="domain" description="Mur ligase N-terminal catalytic" evidence="12">
    <location>
        <begin position="26"/>
        <end position="102"/>
    </location>
</feature>
<protein>
    <recommendedName>
        <fullName evidence="10 11">UDP-N-acetylmuramoyl-tripeptide--D-alanyl-D-alanine ligase</fullName>
        <ecNumber evidence="10 11">6.3.2.10</ecNumber>
    </recommendedName>
    <alternativeName>
        <fullName evidence="10">D-alanyl-D-alanine-adding enzyme</fullName>
    </alternativeName>
</protein>
<dbReference type="Gene3D" id="3.40.1190.10">
    <property type="entry name" value="Mur-like, catalytic domain"/>
    <property type="match status" value="1"/>
</dbReference>
<keyword evidence="2 10" id="KW-0436">Ligase</keyword>
<dbReference type="GO" id="GO:0005737">
    <property type="term" value="C:cytoplasm"/>
    <property type="evidence" value="ECO:0007669"/>
    <property type="project" value="UniProtKB-SubCell"/>
</dbReference>
<keyword evidence="7 10" id="KW-0573">Peptidoglycan synthesis</keyword>
<comment type="similarity">
    <text evidence="10">Belongs to the MurCDEF family. MurF subfamily.</text>
</comment>
<dbReference type="GO" id="GO:0071555">
    <property type="term" value="P:cell wall organization"/>
    <property type="evidence" value="ECO:0007669"/>
    <property type="project" value="UniProtKB-KW"/>
</dbReference>
<reference evidence="15" key="1">
    <citation type="submission" date="2021-01" db="EMBL/GenBank/DDBJ databases">
        <title>Genomic Encyclopedia of Type Strains, Phase IV (KMG-IV): sequencing the most valuable type-strain genomes for metagenomic binning, comparative biology and taxonomic classification.</title>
        <authorList>
            <person name="Goeker M."/>
        </authorList>
    </citation>
    <scope>NUCLEOTIDE SEQUENCE</scope>
    <source>
        <strain evidence="15">DSM 25523</strain>
    </source>
</reference>
<dbReference type="Pfam" id="PF02875">
    <property type="entry name" value="Mur_ligase_C"/>
    <property type="match status" value="1"/>
</dbReference>
<dbReference type="NCBIfam" id="TIGR01143">
    <property type="entry name" value="murF"/>
    <property type="match status" value="1"/>
</dbReference>
<dbReference type="AlphaFoldDB" id="A0A939BTV3"/>
<dbReference type="SUPFAM" id="SSF63418">
    <property type="entry name" value="MurE/MurF N-terminal domain"/>
    <property type="match status" value="1"/>
</dbReference>